<accession>A0A7Y7U7H1</accession>
<dbReference type="RefSeq" id="WP_176910355.1">
    <property type="nucleotide sequence ID" value="NZ_JABKAU010000112.1"/>
</dbReference>
<dbReference type="EMBL" id="JABKAU010000112">
    <property type="protein sequence ID" value="NVO33553.1"/>
    <property type="molecule type" value="Genomic_DNA"/>
</dbReference>
<gene>
    <name evidence="3" type="ORF">HW554_20335</name>
</gene>
<dbReference type="AlphaFoldDB" id="A0A7Y7U7H1"/>
<feature type="compositionally biased region" description="Polar residues" evidence="1">
    <location>
        <begin position="1"/>
        <end position="11"/>
    </location>
</feature>
<organism evidence="3 4">
    <name type="scientific">Hymenobacter lapidiphilus</name>
    <dbReference type="NCBI Taxonomy" id="2608003"/>
    <lineage>
        <taxon>Bacteria</taxon>
        <taxon>Pseudomonadati</taxon>
        <taxon>Bacteroidota</taxon>
        <taxon>Cytophagia</taxon>
        <taxon>Cytophagales</taxon>
        <taxon>Hymenobacteraceae</taxon>
        <taxon>Hymenobacter</taxon>
    </lineage>
</organism>
<reference evidence="3 4" key="1">
    <citation type="submission" date="2020-05" db="EMBL/GenBank/DDBJ databases">
        <title>Hymenobacter terrestris sp. nov. and Hymenobacter lapidiphilus sp. nov., isolated from regoliths in Antarctica.</title>
        <authorList>
            <person name="Sedlacek I."/>
            <person name="Pantucek R."/>
            <person name="Zeman M."/>
            <person name="Holochova P."/>
            <person name="Kralova S."/>
            <person name="Stankova E."/>
            <person name="Sedo O."/>
            <person name="Micenkova L."/>
            <person name="Svec P."/>
            <person name="Gupta V."/>
            <person name="Sood U."/>
            <person name="Korpole U.S."/>
            <person name="Lal R."/>
        </authorList>
    </citation>
    <scope>NUCLEOTIDE SEQUENCE [LARGE SCALE GENOMIC DNA]</scope>
    <source>
        <strain evidence="3 4">P5342</strain>
    </source>
</reference>
<evidence type="ECO:0000259" key="2">
    <source>
        <dbReference type="Pfam" id="PF09557"/>
    </source>
</evidence>
<feature type="non-terminal residue" evidence="3">
    <location>
        <position position="113"/>
    </location>
</feature>
<dbReference type="InterPro" id="IPR019060">
    <property type="entry name" value="DUF2382"/>
</dbReference>
<evidence type="ECO:0000256" key="1">
    <source>
        <dbReference type="SAM" id="MobiDB-lite"/>
    </source>
</evidence>
<keyword evidence="4" id="KW-1185">Reference proteome</keyword>
<dbReference type="Pfam" id="PF09557">
    <property type="entry name" value="DUF2382"/>
    <property type="match status" value="1"/>
</dbReference>
<protein>
    <submittedName>
        <fullName evidence="3">DUF2382 domain-containing protein</fullName>
    </submittedName>
</protein>
<name>A0A7Y7U7H1_9BACT</name>
<evidence type="ECO:0000313" key="4">
    <source>
        <dbReference type="Proteomes" id="UP000565521"/>
    </source>
</evidence>
<proteinExistence type="predicted"/>
<comment type="caution">
    <text evidence="3">The sequence shown here is derived from an EMBL/GenBank/DDBJ whole genome shotgun (WGS) entry which is preliminary data.</text>
</comment>
<feature type="domain" description="DUF2382" evidence="2">
    <location>
        <begin position="33"/>
        <end position="111"/>
    </location>
</feature>
<evidence type="ECO:0000313" key="3">
    <source>
        <dbReference type="EMBL" id="NVO33553.1"/>
    </source>
</evidence>
<feature type="region of interest" description="Disordered" evidence="1">
    <location>
        <begin position="1"/>
        <end position="27"/>
    </location>
</feature>
<dbReference type="Proteomes" id="UP000565521">
    <property type="component" value="Unassembled WGS sequence"/>
</dbReference>
<sequence length="113" mass="12624">MSFDPTVSSAANEPGQDALTKRLDNAPRQPMVLPVIEEQVLVEREVVESGRLQIRKTVQQIEQPVQVTLQHDEVQIEHVPINQYVADDAPLPGSRQEGDVLIVPVLREVVVTR</sequence>